<gene>
    <name evidence="2" type="ORF">GBAR_LOCUS11988</name>
</gene>
<protein>
    <submittedName>
        <fullName evidence="2">D-tagatose 3-epimerase</fullName>
    </submittedName>
</protein>
<feature type="domain" description="Xylose isomerase-like TIM barrel" evidence="1">
    <location>
        <begin position="27"/>
        <end position="239"/>
    </location>
</feature>
<dbReference type="Gene3D" id="3.20.20.150">
    <property type="entry name" value="Divalent-metal-dependent TIM barrel enzymes"/>
    <property type="match status" value="1"/>
</dbReference>
<evidence type="ECO:0000313" key="3">
    <source>
        <dbReference type="Proteomes" id="UP001174909"/>
    </source>
</evidence>
<dbReference type="AlphaFoldDB" id="A0AA35WGU5"/>
<organism evidence="2 3">
    <name type="scientific">Geodia barretti</name>
    <name type="common">Barrett's horny sponge</name>
    <dbReference type="NCBI Taxonomy" id="519541"/>
    <lineage>
        <taxon>Eukaryota</taxon>
        <taxon>Metazoa</taxon>
        <taxon>Porifera</taxon>
        <taxon>Demospongiae</taxon>
        <taxon>Heteroscleromorpha</taxon>
        <taxon>Tetractinellida</taxon>
        <taxon>Astrophorina</taxon>
        <taxon>Geodiidae</taxon>
        <taxon>Geodia</taxon>
    </lineage>
</organism>
<dbReference type="Pfam" id="PF01261">
    <property type="entry name" value="AP_endonuc_2"/>
    <property type="match status" value="1"/>
</dbReference>
<dbReference type="Proteomes" id="UP001174909">
    <property type="component" value="Unassembled WGS sequence"/>
</dbReference>
<comment type="caution">
    <text evidence="2">The sequence shown here is derived from an EMBL/GenBank/DDBJ whole genome shotgun (WGS) entry which is preliminary data.</text>
</comment>
<dbReference type="SUPFAM" id="SSF51658">
    <property type="entry name" value="Xylose isomerase-like"/>
    <property type="match status" value="1"/>
</dbReference>
<dbReference type="InterPro" id="IPR013022">
    <property type="entry name" value="Xyl_isomerase-like_TIM-brl"/>
</dbReference>
<accession>A0AA35WGU5</accession>
<reference evidence="2" key="1">
    <citation type="submission" date="2023-03" db="EMBL/GenBank/DDBJ databases">
        <authorList>
            <person name="Steffen K."/>
            <person name="Cardenas P."/>
        </authorList>
    </citation>
    <scope>NUCLEOTIDE SEQUENCE</scope>
</reference>
<dbReference type="InterPro" id="IPR050312">
    <property type="entry name" value="IolE/XylAMocC-like"/>
</dbReference>
<evidence type="ECO:0000259" key="1">
    <source>
        <dbReference type="Pfam" id="PF01261"/>
    </source>
</evidence>
<dbReference type="InterPro" id="IPR036237">
    <property type="entry name" value="Xyl_isomerase-like_sf"/>
</dbReference>
<dbReference type="PANTHER" id="PTHR12110:SF21">
    <property type="entry name" value="XYLOSE ISOMERASE-LIKE TIM BARREL DOMAIN-CONTAINING PROTEIN"/>
    <property type="match status" value="1"/>
</dbReference>
<evidence type="ECO:0000313" key="2">
    <source>
        <dbReference type="EMBL" id="CAI8020019.1"/>
    </source>
</evidence>
<dbReference type="EMBL" id="CASHTH010001795">
    <property type="protein sequence ID" value="CAI8020019.1"/>
    <property type="molecule type" value="Genomic_DNA"/>
</dbReference>
<name>A0AA35WGU5_GEOBA</name>
<dbReference type="PANTHER" id="PTHR12110">
    <property type="entry name" value="HYDROXYPYRUVATE ISOMERASE"/>
    <property type="match status" value="1"/>
</dbReference>
<sequence>MAGTIRRETLDETLDAIVEHDVHHLQYHVPAGLSLAEVRKEMDTRQITISALSGTYNMIDPDVAKRHAGLQMLRSVAAQCAPMGTSVITICTGSRDPDSMWRAHPDNNTPGAWRDLVESMKQALEVAEEYEVTLALEPEVANVVDSAQKARRLIDEMQSPYLKVCMDGANIFHKGELPKMREILDEAFALLGDDIALAHAKDLDRDGQAGHLAAGTGLLDYDQYLGLLKESGYDGGVVLHGLSEEQVPYCTGFLREKIAAL</sequence>
<proteinExistence type="predicted"/>
<keyword evidence="3" id="KW-1185">Reference proteome</keyword>